<keyword evidence="4" id="KW-1185">Reference proteome</keyword>
<sequence length="1021" mass="116840">MLPRAVKGLYKRVEEFYTNPIQSRVNLNVQTVIFWGTVVDVLGHSTPFQVLKSGFLMECNKEEAVRAKEIAEKKMQNKDFNGARKFALKAQQLYPDLENINQMLIVCDVHFSAEQKLFGNEMNWYKILQIELTANDTTIKKQYRKLALQLHPDKNKFAGAEAAFKLIGEAQRVLLDREKRDRLDISLRRVPMNRTTVPSHHQQNVQMNFNPVMQTSVRPNFTNLNPHQQQQSRQTSHQGLNGVRPTFWTVCSFCSVRYEYYREVLNRSLRCQHCNRPFIAYDVNMQGTTPATNSSHQAFGAQNYSQNHGAFNIGVGSQGNLHTRRSNTESHQKKDPTEDVPVKPNEKRRRKRAAESSESSESVGSTDSESEEDVRYDNDGVPGISTHREENPRRSTRQKHQVSYKENVSDDEGSGSPSGSGKQEPGEAANINEQNGLVADQKGDQPGVKRKESFYFEESIQNIKEELKETREKEAVVSPKTDKASEHSPSKSSNQPDNFVYPDAEFSDFDKDKTEGSFAVGQIWAIYDTIDGMPRFYAIIRKVLSPGFNLRITWFEPDPEERDEIHWVNEQLPVACGKHKLGNTETTEDRLMFSHLIVCEKIGRSTYKVYPRMGETWALFKNWDIKWHMNAESHRQYDFEFVEILSNYVEGVGVLVAYLAKLKGFVSLFSRMDGDKHTIQIPSAELFRFSHRVPSFKMTGQERVGVPVGSYELDPVSLPMNIEEISVPVDVEVKVGHCPSSGNDTRSSDMSKFAMCSEGYATLRRSNFSEENKDPIDHISSDPSASAADAFEIPDPEFYNFDAGRSLEKFEVGQIWAFYGDEDGLPKYYGLIKKISTSPELELQVTYLTNCWLPEDSVRWEDKEMLVSIGRFKIITGARPYIYTNTYSISHQVQTITDCKKKKEYEILPRKGEIWALYKDWTTKIKRSDLENLEYDIVEVVGENDLWMEVVPLELVSGYNSVFKGKSNAGSARSVKIFWKELLRFSHQIPAFKLSEEHGGNLRGFWELDPGALPVHYFSNK</sequence>
<evidence type="ECO:0000313" key="3">
    <source>
        <dbReference type="EMBL" id="CAJ1962269.1"/>
    </source>
</evidence>
<feature type="region of interest" description="Disordered" evidence="1">
    <location>
        <begin position="309"/>
        <end position="453"/>
    </location>
</feature>
<dbReference type="Proteomes" id="UP001189624">
    <property type="component" value="Chromosome 6"/>
</dbReference>
<accession>A0AA86SRK8</accession>
<protein>
    <recommendedName>
        <fullName evidence="2">J domain-containing protein</fullName>
    </recommendedName>
</protein>
<dbReference type="Pfam" id="PF00226">
    <property type="entry name" value="DnaJ"/>
    <property type="match status" value="1"/>
</dbReference>
<dbReference type="InterPro" id="IPR001623">
    <property type="entry name" value="DnaJ_domain"/>
</dbReference>
<evidence type="ECO:0000256" key="1">
    <source>
        <dbReference type="SAM" id="MobiDB-lite"/>
    </source>
</evidence>
<name>A0AA86SRK8_9FABA</name>
<dbReference type="PANTHER" id="PTHR45089:SF24">
    <property type="entry name" value="DNAJ HEAT SHOCK N-TERMINAL DOMAIN-CONTAINING PROTEIN"/>
    <property type="match status" value="1"/>
</dbReference>
<dbReference type="Pfam" id="PF11926">
    <property type="entry name" value="DUF3444"/>
    <property type="match status" value="2"/>
</dbReference>
<evidence type="ECO:0000313" key="4">
    <source>
        <dbReference type="Proteomes" id="UP001189624"/>
    </source>
</evidence>
<feature type="compositionally biased region" description="Low complexity" evidence="1">
    <location>
        <begin position="356"/>
        <end position="367"/>
    </location>
</feature>
<gene>
    <name evidence="3" type="ORF">AYBTSS11_LOCUS19160</name>
</gene>
<feature type="domain" description="J" evidence="2">
    <location>
        <begin position="123"/>
        <end position="187"/>
    </location>
</feature>
<evidence type="ECO:0000259" key="2">
    <source>
        <dbReference type="PROSITE" id="PS50076"/>
    </source>
</evidence>
<feature type="region of interest" description="Disordered" evidence="1">
    <location>
        <begin position="466"/>
        <end position="505"/>
    </location>
</feature>
<dbReference type="InterPro" id="IPR024593">
    <property type="entry name" value="DUF3444"/>
</dbReference>
<dbReference type="PRINTS" id="PR00625">
    <property type="entry name" value="JDOMAIN"/>
</dbReference>
<dbReference type="PANTHER" id="PTHR45089">
    <property type="entry name" value="DNAJ HEAT SHOCK AMINO-TERMINAL DOMAIN PROTEIN-RELATED"/>
    <property type="match status" value="1"/>
</dbReference>
<dbReference type="SUPFAM" id="SSF46565">
    <property type="entry name" value="Chaperone J-domain"/>
    <property type="match status" value="1"/>
</dbReference>
<feature type="compositionally biased region" description="Basic and acidic residues" evidence="1">
    <location>
        <begin position="441"/>
        <end position="453"/>
    </location>
</feature>
<reference evidence="3" key="1">
    <citation type="submission" date="2023-10" db="EMBL/GenBank/DDBJ databases">
        <authorList>
            <person name="Domelevo Entfellner J.-B."/>
        </authorList>
    </citation>
    <scope>NUCLEOTIDE SEQUENCE</scope>
</reference>
<dbReference type="InterPro" id="IPR036869">
    <property type="entry name" value="J_dom_sf"/>
</dbReference>
<dbReference type="AlphaFoldDB" id="A0AA86SRK8"/>
<feature type="compositionally biased region" description="Basic and acidic residues" evidence="1">
    <location>
        <begin position="466"/>
        <end position="489"/>
    </location>
</feature>
<organism evidence="3 4">
    <name type="scientific">Sphenostylis stenocarpa</name>
    <dbReference type="NCBI Taxonomy" id="92480"/>
    <lineage>
        <taxon>Eukaryota</taxon>
        <taxon>Viridiplantae</taxon>
        <taxon>Streptophyta</taxon>
        <taxon>Embryophyta</taxon>
        <taxon>Tracheophyta</taxon>
        <taxon>Spermatophyta</taxon>
        <taxon>Magnoliopsida</taxon>
        <taxon>eudicotyledons</taxon>
        <taxon>Gunneridae</taxon>
        <taxon>Pentapetalae</taxon>
        <taxon>rosids</taxon>
        <taxon>fabids</taxon>
        <taxon>Fabales</taxon>
        <taxon>Fabaceae</taxon>
        <taxon>Papilionoideae</taxon>
        <taxon>50 kb inversion clade</taxon>
        <taxon>NPAAA clade</taxon>
        <taxon>indigoferoid/millettioid clade</taxon>
        <taxon>Phaseoleae</taxon>
        <taxon>Sphenostylis</taxon>
    </lineage>
</organism>
<dbReference type="CDD" id="cd06257">
    <property type="entry name" value="DnaJ"/>
    <property type="match status" value="1"/>
</dbReference>
<dbReference type="Gene3D" id="1.10.287.110">
    <property type="entry name" value="DnaJ domain"/>
    <property type="match status" value="1"/>
</dbReference>
<dbReference type="SMART" id="SM00271">
    <property type="entry name" value="DnaJ"/>
    <property type="match status" value="1"/>
</dbReference>
<dbReference type="EMBL" id="OY731403">
    <property type="protein sequence ID" value="CAJ1962269.1"/>
    <property type="molecule type" value="Genomic_DNA"/>
</dbReference>
<feature type="compositionally biased region" description="Basic and acidic residues" evidence="1">
    <location>
        <begin position="326"/>
        <end position="345"/>
    </location>
</feature>
<dbReference type="Gramene" id="rna-AYBTSS11_LOCUS19160">
    <property type="protein sequence ID" value="CAJ1962269.1"/>
    <property type="gene ID" value="gene-AYBTSS11_LOCUS19160"/>
</dbReference>
<dbReference type="PROSITE" id="PS50076">
    <property type="entry name" value="DNAJ_2"/>
    <property type="match status" value="1"/>
</dbReference>
<proteinExistence type="predicted"/>
<feature type="compositionally biased region" description="Low complexity" evidence="1">
    <location>
        <begin position="414"/>
        <end position="427"/>
    </location>
</feature>